<keyword evidence="2" id="KW-0964">Secreted</keyword>
<evidence type="ECO:0000256" key="2">
    <source>
        <dbReference type="ARBA" id="ARBA00022525"/>
    </source>
</evidence>
<evidence type="ECO:0000256" key="3">
    <source>
        <dbReference type="ARBA" id="ARBA00022729"/>
    </source>
</evidence>
<dbReference type="GO" id="GO:0005975">
    <property type="term" value="P:carbohydrate metabolic process"/>
    <property type="evidence" value="ECO:0007669"/>
    <property type="project" value="UniProtKB-ARBA"/>
</dbReference>
<reference evidence="7" key="2">
    <citation type="submission" date="2010-01" db="EMBL/GenBank/DDBJ databases">
        <title>The complete genome of Conexibacter woesei DSM 14684.</title>
        <authorList>
            <consortium name="US DOE Joint Genome Institute (JGI-PGF)"/>
            <person name="Lucas S."/>
            <person name="Copeland A."/>
            <person name="Lapidus A."/>
            <person name="Glavina del Rio T."/>
            <person name="Dalin E."/>
            <person name="Tice H."/>
            <person name="Bruce D."/>
            <person name="Goodwin L."/>
            <person name="Pitluck S."/>
            <person name="Kyrpides N."/>
            <person name="Mavromatis K."/>
            <person name="Ivanova N."/>
            <person name="Mikhailova N."/>
            <person name="Chertkov O."/>
            <person name="Brettin T."/>
            <person name="Detter J.C."/>
            <person name="Han C."/>
            <person name="Larimer F."/>
            <person name="Land M."/>
            <person name="Hauser L."/>
            <person name="Markowitz V."/>
            <person name="Cheng J.-F."/>
            <person name="Hugenholtz P."/>
            <person name="Woyke T."/>
            <person name="Wu D."/>
            <person name="Pukall R."/>
            <person name="Steenblock K."/>
            <person name="Schneider S."/>
            <person name="Klenk H.-P."/>
            <person name="Eisen J.A."/>
        </authorList>
    </citation>
    <scope>NUCLEOTIDE SEQUENCE [LARGE SCALE GENOMIC DNA]</scope>
    <source>
        <strain evidence="7">DSM 14684 / CIP 108061 / JCM 11494 / NBRC 100937 / ID131577</strain>
    </source>
</reference>
<proteinExistence type="predicted"/>
<feature type="compositionally biased region" description="Pro residues" evidence="4">
    <location>
        <begin position="772"/>
        <end position="801"/>
    </location>
</feature>
<feature type="region of interest" description="Disordered" evidence="4">
    <location>
        <begin position="739"/>
        <end position="810"/>
    </location>
</feature>
<evidence type="ECO:0000256" key="4">
    <source>
        <dbReference type="SAM" id="MobiDB-lite"/>
    </source>
</evidence>
<feature type="compositionally biased region" description="Basic and acidic residues" evidence="4">
    <location>
        <begin position="739"/>
        <end position="748"/>
    </location>
</feature>
<accession>D3F6S5</accession>
<dbReference type="HOGENOM" id="CLU_014521_0_0_11"/>
<dbReference type="GO" id="GO:0005576">
    <property type="term" value="C:extracellular region"/>
    <property type="evidence" value="ECO:0007669"/>
    <property type="project" value="UniProtKB-SubCell"/>
</dbReference>
<dbReference type="Proteomes" id="UP000008229">
    <property type="component" value="Chromosome"/>
</dbReference>
<dbReference type="InterPro" id="IPR013783">
    <property type="entry name" value="Ig-like_fold"/>
</dbReference>
<dbReference type="Gene3D" id="2.60.40.10">
    <property type="entry name" value="Immunoglobulins"/>
    <property type="match status" value="2"/>
</dbReference>
<dbReference type="SUPFAM" id="SSF117074">
    <property type="entry name" value="Hypothetical protein PA1324"/>
    <property type="match status" value="2"/>
</dbReference>
<evidence type="ECO:0000256" key="1">
    <source>
        <dbReference type="ARBA" id="ARBA00004613"/>
    </source>
</evidence>
<keyword evidence="3" id="KW-0732">Signal</keyword>
<name>D3F6S5_CONWI</name>
<evidence type="ECO:0000313" key="7">
    <source>
        <dbReference type="Proteomes" id="UP000008229"/>
    </source>
</evidence>
<feature type="domain" description="SD-repeat containing protein B" evidence="5">
    <location>
        <begin position="653"/>
        <end position="769"/>
    </location>
</feature>
<dbReference type="eggNOG" id="COG1361">
    <property type="taxonomic scope" value="Bacteria"/>
</dbReference>
<dbReference type="EMBL" id="CP001854">
    <property type="protein sequence ID" value="ADB52723.1"/>
    <property type="molecule type" value="Genomic_DNA"/>
</dbReference>
<evidence type="ECO:0000313" key="6">
    <source>
        <dbReference type="EMBL" id="ADB52723.1"/>
    </source>
</evidence>
<sequence length="940" mass="100480" precursor="true">MLRPIAMGASMSESRRTWVTGSLTTQGAVAALAALALLLALALPAGAATVSGTVFHDYNTNGLRDADPARGAVDGPVAGLTARAFVASTRVVDTTTTAADGTYTLNAPDARVRIELSGPRPWWSTRQLNGLRSHEQFVDASRAVRGADFGVHYTRDWSVNNPPVSYAMHWPGPTNVNSGNSAIRGIDYFTTPQTGSTFNTEPSRRTLATFGEIGTVYGVGIDQSTGTLYAGAYYKRFAGLTRFGTGAIFRVGPLGAVSLWADVSAGADGHPGSDVNDWFNTPPANRDMSWDLVGRRGLGSVRVDPADQNLYVVNLNDNTLNRLPLDGTAPVRPASSTPVPDPGCTGGTWRAFSIGFDRGASEEMYVGGVCDAETSQSTADLRAVVYRVGTPDGTPTFSPVLSVPLTYTRVPNPPAGSPFQSASSDWQPWPTAATINGRGFLSPADVGRGRRGSVGGSLFVNDESYPQLTGISVDSDGSLQLGFRDLMGDMSGNSVIGEGNTDPFDPSFFGASVTIQGDLLRAAPSGAGFTLESGGSVGGRTGFGARAFAAGGYGAVGPGNGYFYDPNPGIGLSIPNNQLGGVMQVPGFRDVLSTQNDVLRATSNGFLWYDDANGRKTRLFENYFSSPYSPTGGWQKANGLGDLDSYMGRAPVQIGNRLWYDVVRNGLQDADEDPVVDTVVELLDETGIVIDNTTTDSSGEYVFAVAPDTRYTVRVPLAQPSLDGWVVTIAFAGRDRRIDNNGVERDGRSVASVSAHGVGHNDHTYDFGFSRPLPPRPPEPRPPTPPEPPQPPVPQPPPPEQPVYAGAEPSPETPMVLVKYLVRRTRQGDVLRRLQFGMVVRNAGPHTVDRVRLCDSLPRLLDVLGATRLARRYPRAREVCWRLASLPSGHARKFHVLTQLRRRVLLGLLINRARAVAQRVRPAHARAVLRPRRPAPRVTG</sequence>
<keyword evidence="7" id="KW-1185">Reference proteome</keyword>
<dbReference type="STRING" id="469383.Cwoe_4309"/>
<dbReference type="Pfam" id="PF17210">
    <property type="entry name" value="SdrD_B"/>
    <property type="match status" value="1"/>
</dbReference>
<reference evidence="6 7" key="1">
    <citation type="journal article" date="2010" name="Stand. Genomic Sci.">
        <title>Complete genome sequence of Conexibacter woesei type strain (ID131577).</title>
        <authorList>
            <person name="Pukall R."/>
            <person name="Lapidus A."/>
            <person name="Glavina Del Rio T."/>
            <person name="Copeland A."/>
            <person name="Tice H."/>
            <person name="Cheng J.-F."/>
            <person name="Lucas S."/>
            <person name="Chen F."/>
            <person name="Nolan M."/>
            <person name="Bruce D."/>
            <person name="Goodwin L."/>
            <person name="Pitluck S."/>
            <person name="Mavromatis K."/>
            <person name="Ivanova N."/>
            <person name="Ovchinnikova G."/>
            <person name="Pati A."/>
            <person name="Chen A."/>
            <person name="Palaniappan K."/>
            <person name="Land M."/>
            <person name="Hauser L."/>
            <person name="Chang Y.-J."/>
            <person name="Jeffries C.D."/>
            <person name="Chain P."/>
            <person name="Meincke L."/>
            <person name="Sims D."/>
            <person name="Brettin T."/>
            <person name="Detter J.C."/>
            <person name="Rohde M."/>
            <person name="Goeker M."/>
            <person name="Bristow J."/>
            <person name="Eisen J.A."/>
            <person name="Markowitz V."/>
            <person name="Kyrpides N.C."/>
            <person name="Klenk H.-P."/>
            <person name="Hugenholtz P."/>
        </authorList>
    </citation>
    <scope>NUCLEOTIDE SEQUENCE [LARGE SCALE GENOMIC DNA]</scope>
    <source>
        <strain evidence="7">DSM 14684 / CIP 108061 / JCM 11494 / NBRC 100937 / ID131577</strain>
    </source>
</reference>
<dbReference type="AlphaFoldDB" id="D3F6S5"/>
<evidence type="ECO:0000259" key="5">
    <source>
        <dbReference type="Pfam" id="PF17210"/>
    </source>
</evidence>
<dbReference type="KEGG" id="cwo:Cwoe_4309"/>
<gene>
    <name evidence="6" type="ordered locus">Cwoe_4309</name>
</gene>
<protein>
    <recommendedName>
        <fullName evidence="5">SD-repeat containing protein B domain-containing protein</fullName>
    </recommendedName>
</protein>
<comment type="subcellular location">
    <subcellularLocation>
        <location evidence="1">Secreted</location>
    </subcellularLocation>
</comment>
<dbReference type="InterPro" id="IPR033764">
    <property type="entry name" value="Sdr_B"/>
</dbReference>
<organism evidence="6 7">
    <name type="scientific">Conexibacter woesei (strain DSM 14684 / CCUG 47730 / CIP 108061 / JCM 11494 / NBRC 100937 / ID131577)</name>
    <dbReference type="NCBI Taxonomy" id="469383"/>
    <lineage>
        <taxon>Bacteria</taxon>
        <taxon>Bacillati</taxon>
        <taxon>Actinomycetota</taxon>
        <taxon>Thermoleophilia</taxon>
        <taxon>Solirubrobacterales</taxon>
        <taxon>Conexibacteraceae</taxon>
        <taxon>Conexibacter</taxon>
    </lineage>
</organism>